<gene>
    <name evidence="1" type="ORF">M8A51_19250</name>
</gene>
<dbReference type="Proteomes" id="UP001165541">
    <property type="component" value="Unassembled WGS sequence"/>
</dbReference>
<keyword evidence="2" id="KW-1185">Reference proteome</keyword>
<dbReference type="RefSeq" id="WP_251780149.1">
    <property type="nucleotide sequence ID" value="NZ_JAMKFE010000013.1"/>
</dbReference>
<evidence type="ECO:0008006" key="3">
    <source>
        <dbReference type="Google" id="ProtNLM"/>
    </source>
</evidence>
<dbReference type="EMBL" id="JAMKFE010000013">
    <property type="protein sequence ID" value="MCM5681668.1"/>
    <property type="molecule type" value="Genomic_DNA"/>
</dbReference>
<evidence type="ECO:0000313" key="1">
    <source>
        <dbReference type="EMBL" id="MCM5681668.1"/>
    </source>
</evidence>
<evidence type="ECO:0000313" key="2">
    <source>
        <dbReference type="Proteomes" id="UP001165541"/>
    </source>
</evidence>
<sequence length="230" mass="24494">MAKPSIRVERDAICVYVDNVRVVAVGTRDISLGQRHFVIDKTGVVTEVIAVGVLGSLRISSDGTGEIAITPLNGGLAAVSARIRFSTATGHVEKLHLEIGREIVLVGATFGVTLESTLRPLSFNGQMLFHGQHMAKATLFGKTILSHTLSRPLGLHDSIDALSLLSTGYLDPTENPNIKAFLERIKRTKDGDLPGLSSLSAPEIATLLTLLRSKTPGALVSEAVRDEPAI</sequence>
<comment type="caution">
    <text evidence="1">The sequence shown here is derived from an EMBL/GenBank/DDBJ whole genome shotgun (WGS) entry which is preliminary data.</text>
</comment>
<reference evidence="1" key="1">
    <citation type="submission" date="2022-05" db="EMBL/GenBank/DDBJ databases">
        <title>Schlegelella sp. nov., isolated from mangrove soil.</title>
        <authorList>
            <person name="Liu Y."/>
            <person name="Ge X."/>
            <person name="Liu W."/>
        </authorList>
    </citation>
    <scope>NUCLEOTIDE SEQUENCE</scope>
    <source>
        <strain evidence="1">S2-27</strain>
    </source>
</reference>
<name>A0ABT0YSE6_9BURK</name>
<protein>
    <recommendedName>
        <fullName evidence="3">FecR protein domain-containing protein</fullName>
    </recommendedName>
</protein>
<proteinExistence type="predicted"/>
<organism evidence="1 2">
    <name type="scientific">Caldimonas mangrovi</name>
    <dbReference type="NCBI Taxonomy" id="2944811"/>
    <lineage>
        <taxon>Bacteria</taxon>
        <taxon>Pseudomonadati</taxon>
        <taxon>Pseudomonadota</taxon>
        <taxon>Betaproteobacteria</taxon>
        <taxon>Burkholderiales</taxon>
        <taxon>Sphaerotilaceae</taxon>
        <taxon>Caldimonas</taxon>
    </lineage>
</organism>
<accession>A0ABT0YSE6</accession>